<dbReference type="ExpressionAtlas" id="A0A2K3NBL8">
    <property type="expression patterns" value="baseline"/>
</dbReference>
<dbReference type="Pfam" id="PF07001">
    <property type="entry name" value="BAT2_N"/>
    <property type="match status" value="1"/>
</dbReference>
<evidence type="ECO:0000313" key="4">
    <source>
        <dbReference type="EMBL" id="PNY00400.1"/>
    </source>
</evidence>
<dbReference type="AlphaFoldDB" id="A0A2K3NBL8"/>
<name>A0A2K3NBL8_TRIPR</name>
<feature type="region of interest" description="Disordered" evidence="2">
    <location>
        <begin position="1"/>
        <end position="158"/>
    </location>
</feature>
<dbReference type="PANTHER" id="PTHR34805">
    <property type="entry name" value="PROTEIN MODIFIER OF SNC1 1"/>
    <property type="match status" value="1"/>
</dbReference>
<reference evidence="4 5" key="1">
    <citation type="journal article" date="2014" name="Am. J. Bot.">
        <title>Genome assembly and annotation for red clover (Trifolium pratense; Fabaceae).</title>
        <authorList>
            <person name="Istvanek J."/>
            <person name="Jaros M."/>
            <person name="Krenek A."/>
            <person name="Repkova J."/>
        </authorList>
    </citation>
    <scope>NUCLEOTIDE SEQUENCE [LARGE SCALE GENOMIC DNA]</scope>
    <source>
        <strain evidence="5">cv. Tatra</strain>
        <tissue evidence="4">Young leaves</tissue>
    </source>
</reference>
<organism evidence="4 5">
    <name type="scientific">Trifolium pratense</name>
    <name type="common">Red clover</name>
    <dbReference type="NCBI Taxonomy" id="57577"/>
    <lineage>
        <taxon>Eukaryota</taxon>
        <taxon>Viridiplantae</taxon>
        <taxon>Streptophyta</taxon>
        <taxon>Embryophyta</taxon>
        <taxon>Tracheophyta</taxon>
        <taxon>Spermatophyta</taxon>
        <taxon>Magnoliopsida</taxon>
        <taxon>eudicotyledons</taxon>
        <taxon>Gunneridae</taxon>
        <taxon>Pentapetalae</taxon>
        <taxon>rosids</taxon>
        <taxon>fabids</taxon>
        <taxon>Fabales</taxon>
        <taxon>Fabaceae</taxon>
        <taxon>Papilionoideae</taxon>
        <taxon>50 kb inversion clade</taxon>
        <taxon>NPAAA clade</taxon>
        <taxon>Hologalegina</taxon>
        <taxon>IRL clade</taxon>
        <taxon>Trifolieae</taxon>
        <taxon>Trifolium</taxon>
    </lineage>
</organism>
<proteinExistence type="predicted"/>
<dbReference type="EMBL" id="ASHM01018879">
    <property type="protein sequence ID" value="PNY00400.1"/>
    <property type="molecule type" value="Genomic_DNA"/>
</dbReference>
<dbReference type="GO" id="GO:0040029">
    <property type="term" value="P:epigenetic regulation of gene expression"/>
    <property type="evidence" value="ECO:0007669"/>
    <property type="project" value="TreeGrafter"/>
</dbReference>
<comment type="caution">
    <text evidence="4">The sequence shown here is derived from an EMBL/GenBank/DDBJ whole genome shotgun (WGS) entry which is preliminary data.</text>
</comment>
<dbReference type="InterPro" id="IPR009738">
    <property type="entry name" value="BAT2_N"/>
</dbReference>
<gene>
    <name evidence="4" type="ORF">L195_g023680</name>
</gene>
<dbReference type="PANTHER" id="PTHR34805:SF1">
    <property type="entry name" value="PROTEIN MODIFIER OF SNC1 1"/>
    <property type="match status" value="1"/>
</dbReference>
<feature type="compositionally biased region" description="Polar residues" evidence="2">
    <location>
        <begin position="61"/>
        <end position="84"/>
    </location>
</feature>
<feature type="compositionally biased region" description="Low complexity" evidence="2">
    <location>
        <begin position="85"/>
        <end position="109"/>
    </location>
</feature>
<evidence type="ECO:0000256" key="2">
    <source>
        <dbReference type="SAM" id="MobiDB-lite"/>
    </source>
</evidence>
<evidence type="ECO:0000259" key="3">
    <source>
        <dbReference type="Pfam" id="PF07001"/>
    </source>
</evidence>
<reference evidence="4 5" key="2">
    <citation type="journal article" date="2017" name="Front. Plant Sci.">
        <title>Gene Classification and Mining of Molecular Markers Useful in Red Clover (Trifolium pratense) Breeding.</title>
        <authorList>
            <person name="Istvanek J."/>
            <person name="Dluhosova J."/>
            <person name="Dluhos P."/>
            <person name="Patkova L."/>
            <person name="Nedelnik J."/>
            <person name="Repkova J."/>
        </authorList>
    </citation>
    <scope>NUCLEOTIDE SEQUENCE [LARGE SCALE GENOMIC DNA]</scope>
    <source>
        <strain evidence="5">cv. Tatra</strain>
        <tissue evidence="4">Young leaves</tissue>
    </source>
</reference>
<feature type="domain" description="BAT2 N-terminal" evidence="3">
    <location>
        <begin position="16"/>
        <end position="141"/>
    </location>
</feature>
<dbReference type="Proteomes" id="UP000236291">
    <property type="component" value="Unassembled WGS sequence"/>
</dbReference>
<evidence type="ECO:0000313" key="5">
    <source>
        <dbReference type="Proteomes" id="UP000236291"/>
    </source>
</evidence>
<dbReference type="STRING" id="57577.A0A2K3NBL8"/>
<evidence type="ECO:0000256" key="1">
    <source>
        <dbReference type="ARBA" id="ARBA00022553"/>
    </source>
</evidence>
<sequence length="197" mass="20323">MTSSMLGGERRWTSSTRRGGMTVLGKVAVPKPINLPSQRLENHGLDPNVEIVPKGTLGWGSKSSSPASNAWGGSSLSPPNANAGASSPSHLSARPSSGGSGTRPSTSGSDRASEVTTSAWGSSSRPSSASGPPTSNQSSQTSLRPRSAETRPGSSQLSRFAENVAENSVAWSGSRTTVTLVGFCSNLWLVTSYDFLL</sequence>
<dbReference type="InterPro" id="IPR038808">
    <property type="entry name" value="MOS1-like"/>
</dbReference>
<feature type="compositionally biased region" description="Low complexity" evidence="2">
    <location>
        <begin position="116"/>
        <end position="135"/>
    </location>
</feature>
<accession>A0A2K3NBL8</accession>
<protein>
    <submittedName>
        <fullName evidence="4">Protein MODIFIER OF SNC1 1-like</fullName>
    </submittedName>
</protein>
<keyword evidence="1" id="KW-0597">Phosphoprotein</keyword>